<organism evidence="1">
    <name type="scientific">bioreactor metagenome</name>
    <dbReference type="NCBI Taxonomy" id="1076179"/>
    <lineage>
        <taxon>unclassified sequences</taxon>
        <taxon>metagenomes</taxon>
        <taxon>ecological metagenomes</taxon>
    </lineage>
</organism>
<accession>A0A645D956</accession>
<sequence length="90" mass="9907">MSEQDQSVLFLHEMGLGYRFVFPFGLVADLRLTVRDPNGVFTSEYEELVSCFGAYEMVRLSLLVGWSFPVPSPLSKGGGKTLGTGERSAQ</sequence>
<dbReference type="AlphaFoldDB" id="A0A645D956"/>
<reference evidence="1" key="1">
    <citation type="submission" date="2019-08" db="EMBL/GenBank/DDBJ databases">
        <authorList>
            <person name="Kucharzyk K."/>
            <person name="Murdoch R.W."/>
            <person name="Higgins S."/>
            <person name="Loffler F."/>
        </authorList>
    </citation>
    <scope>NUCLEOTIDE SEQUENCE</scope>
</reference>
<name>A0A645D956_9ZZZZ</name>
<evidence type="ECO:0000313" key="1">
    <source>
        <dbReference type="EMBL" id="MPM85737.1"/>
    </source>
</evidence>
<protein>
    <submittedName>
        <fullName evidence="1">Uncharacterized protein</fullName>
    </submittedName>
</protein>
<proteinExistence type="predicted"/>
<dbReference type="EMBL" id="VSSQ01033952">
    <property type="protein sequence ID" value="MPM85737.1"/>
    <property type="molecule type" value="Genomic_DNA"/>
</dbReference>
<comment type="caution">
    <text evidence="1">The sequence shown here is derived from an EMBL/GenBank/DDBJ whole genome shotgun (WGS) entry which is preliminary data.</text>
</comment>
<gene>
    <name evidence="1" type="ORF">SDC9_132818</name>
</gene>